<accession>A0ACB8DKL5</accession>
<evidence type="ECO:0000313" key="2">
    <source>
        <dbReference type="Proteomes" id="UP000821865"/>
    </source>
</evidence>
<gene>
    <name evidence="1" type="ORF">HPB49_018740</name>
</gene>
<dbReference type="Proteomes" id="UP000821865">
    <property type="component" value="Chromosome 11"/>
</dbReference>
<keyword evidence="2" id="KW-1185">Reference proteome</keyword>
<reference evidence="1" key="1">
    <citation type="submission" date="2020-05" db="EMBL/GenBank/DDBJ databases">
        <title>Large-scale comparative analyses of tick genomes elucidate their genetic diversity and vector capacities.</title>
        <authorList>
            <person name="Jia N."/>
            <person name="Wang J."/>
            <person name="Shi W."/>
            <person name="Du L."/>
            <person name="Sun Y."/>
            <person name="Zhan W."/>
            <person name="Jiang J."/>
            <person name="Wang Q."/>
            <person name="Zhang B."/>
            <person name="Ji P."/>
            <person name="Sakyi L.B."/>
            <person name="Cui X."/>
            <person name="Yuan T."/>
            <person name="Jiang B."/>
            <person name="Yang W."/>
            <person name="Lam T.T.-Y."/>
            <person name="Chang Q."/>
            <person name="Ding S."/>
            <person name="Wang X."/>
            <person name="Zhu J."/>
            <person name="Ruan X."/>
            <person name="Zhao L."/>
            <person name="Wei J."/>
            <person name="Que T."/>
            <person name="Du C."/>
            <person name="Cheng J."/>
            <person name="Dai P."/>
            <person name="Han X."/>
            <person name="Huang E."/>
            <person name="Gao Y."/>
            <person name="Liu J."/>
            <person name="Shao H."/>
            <person name="Ye R."/>
            <person name="Li L."/>
            <person name="Wei W."/>
            <person name="Wang X."/>
            <person name="Wang C."/>
            <person name="Yang T."/>
            <person name="Huo Q."/>
            <person name="Li W."/>
            <person name="Guo W."/>
            <person name="Chen H."/>
            <person name="Zhou L."/>
            <person name="Ni X."/>
            <person name="Tian J."/>
            <person name="Zhou Y."/>
            <person name="Sheng Y."/>
            <person name="Liu T."/>
            <person name="Pan Y."/>
            <person name="Xia L."/>
            <person name="Li J."/>
            <person name="Zhao F."/>
            <person name="Cao W."/>
        </authorList>
    </citation>
    <scope>NUCLEOTIDE SEQUENCE</scope>
    <source>
        <strain evidence="1">Dsil-2018</strain>
    </source>
</reference>
<evidence type="ECO:0000313" key="1">
    <source>
        <dbReference type="EMBL" id="KAH7971109.1"/>
    </source>
</evidence>
<organism evidence="1 2">
    <name type="scientific">Dermacentor silvarum</name>
    <name type="common">Tick</name>
    <dbReference type="NCBI Taxonomy" id="543639"/>
    <lineage>
        <taxon>Eukaryota</taxon>
        <taxon>Metazoa</taxon>
        <taxon>Ecdysozoa</taxon>
        <taxon>Arthropoda</taxon>
        <taxon>Chelicerata</taxon>
        <taxon>Arachnida</taxon>
        <taxon>Acari</taxon>
        <taxon>Parasitiformes</taxon>
        <taxon>Ixodida</taxon>
        <taxon>Ixodoidea</taxon>
        <taxon>Ixodidae</taxon>
        <taxon>Rhipicephalinae</taxon>
        <taxon>Dermacentor</taxon>
    </lineage>
</organism>
<dbReference type="EMBL" id="CM023480">
    <property type="protein sequence ID" value="KAH7971109.1"/>
    <property type="molecule type" value="Genomic_DNA"/>
</dbReference>
<comment type="caution">
    <text evidence="1">The sequence shown here is derived from an EMBL/GenBank/DDBJ whole genome shotgun (WGS) entry which is preliminary data.</text>
</comment>
<protein>
    <submittedName>
        <fullName evidence="1">Uncharacterized protein</fullName>
    </submittedName>
</protein>
<proteinExistence type="predicted"/>
<name>A0ACB8DKL5_DERSI</name>
<sequence>MQKINDGMTKAQAGNKTILKTVFLGVKLSGATTSSQYDATAMSEIKSIGNIDLLILVSHMVQPHVARKCTIQPLSMYKGTVQATESPPTMERLVNLVTGNLKFRVALSVSMSVYMFTAKSTSATPVVPEIGKECELYYQLDYSELCGVKESTITTQDPLLGSATARIKGDMLIVFETAETIEAKMNETITVARNASVGLVWAVYDLQNDVATCDVIDKPQRTSYSRFRIVNDTMARDYGETGAQQTGVSRSRLW</sequence>